<gene>
    <name evidence="7" type="ORF">OFUS_LOCUS20085</name>
</gene>
<dbReference type="Proteomes" id="UP000749559">
    <property type="component" value="Unassembled WGS sequence"/>
</dbReference>
<dbReference type="InterPro" id="IPR003598">
    <property type="entry name" value="Ig_sub2"/>
</dbReference>
<dbReference type="GO" id="GO:0030154">
    <property type="term" value="P:cell differentiation"/>
    <property type="evidence" value="ECO:0007669"/>
    <property type="project" value="TreeGrafter"/>
</dbReference>
<evidence type="ECO:0008006" key="9">
    <source>
        <dbReference type="Google" id="ProtNLM"/>
    </source>
</evidence>
<dbReference type="FunFam" id="2.60.40.10:FF:000107">
    <property type="entry name" value="Myosin, light chain kinase a"/>
    <property type="match status" value="1"/>
</dbReference>
<dbReference type="Gene3D" id="3.30.60.30">
    <property type="match status" value="1"/>
</dbReference>
<dbReference type="InterPro" id="IPR007110">
    <property type="entry name" value="Ig-like_dom"/>
</dbReference>
<dbReference type="SUPFAM" id="SSF48726">
    <property type="entry name" value="Immunoglobulin"/>
    <property type="match status" value="2"/>
</dbReference>
<keyword evidence="2" id="KW-0393">Immunoglobulin domain</keyword>
<evidence type="ECO:0000256" key="3">
    <source>
        <dbReference type="SAM" id="MobiDB-lite"/>
    </source>
</evidence>
<dbReference type="Pfam" id="PF07648">
    <property type="entry name" value="Kazal_2"/>
    <property type="match status" value="1"/>
</dbReference>
<dbReference type="PANTHER" id="PTHR10913">
    <property type="entry name" value="FOLLISTATIN-RELATED"/>
    <property type="match status" value="1"/>
</dbReference>
<dbReference type="SMART" id="SM00280">
    <property type="entry name" value="KAZAL"/>
    <property type="match status" value="1"/>
</dbReference>
<proteinExistence type="predicted"/>
<dbReference type="Gene3D" id="2.130.10.10">
    <property type="entry name" value="YVTN repeat-like/Quinoprotein amine dehydrogenase"/>
    <property type="match status" value="1"/>
</dbReference>
<evidence type="ECO:0000256" key="4">
    <source>
        <dbReference type="SAM" id="SignalP"/>
    </source>
</evidence>
<dbReference type="InterPro" id="IPR036058">
    <property type="entry name" value="Kazal_dom_sf"/>
</dbReference>
<dbReference type="PROSITE" id="PS50835">
    <property type="entry name" value="IG_LIKE"/>
    <property type="match status" value="1"/>
</dbReference>
<feature type="domain" description="Kazal-like" evidence="6">
    <location>
        <begin position="193"/>
        <end position="236"/>
    </location>
</feature>
<dbReference type="OrthoDB" id="6085115at2759"/>
<feature type="domain" description="Ig-like" evidence="5">
    <location>
        <begin position="494"/>
        <end position="579"/>
    </location>
</feature>
<dbReference type="InterPro" id="IPR050653">
    <property type="entry name" value="Prot_Inhib_GrowthFact_Antg"/>
</dbReference>
<dbReference type="CDD" id="cd00096">
    <property type="entry name" value="Ig"/>
    <property type="match status" value="1"/>
</dbReference>
<feature type="compositionally biased region" description="Basic residues" evidence="3">
    <location>
        <begin position="251"/>
        <end position="268"/>
    </location>
</feature>
<protein>
    <recommendedName>
        <fullName evidence="9">Follistatin-related protein 5</fullName>
    </recommendedName>
</protein>
<name>A0A8S4PR69_OWEFU</name>
<dbReference type="EMBL" id="CAIIXF020000009">
    <property type="protein sequence ID" value="CAH1795561.1"/>
    <property type="molecule type" value="Genomic_DNA"/>
</dbReference>
<dbReference type="InterPro" id="IPR003599">
    <property type="entry name" value="Ig_sub"/>
</dbReference>
<dbReference type="GO" id="GO:0005615">
    <property type="term" value="C:extracellular space"/>
    <property type="evidence" value="ECO:0007669"/>
    <property type="project" value="TreeGrafter"/>
</dbReference>
<evidence type="ECO:0000256" key="1">
    <source>
        <dbReference type="ARBA" id="ARBA00023157"/>
    </source>
</evidence>
<feature type="compositionally biased region" description="Basic and acidic residues" evidence="3">
    <location>
        <begin position="231"/>
        <end position="250"/>
    </location>
</feature>
<feature type="region of interest" description="Disordered" evidence="3">
    <location>
        <begin position="90"/>
        <end position="158"/>
    </location>
</feature>
<dbReference type="InterPro" id="IPR036179">
    <property type="entry name" value="Ig-like_dom_sf"/>
</dbReference>
<dbReference type="InterPro" id="IPR011044">
    <property type="entry name" value="Quino_amine_DH_bsu"/>
</dbReference>
<dbReference type="AlphaFoldDB" id="A0A8S4PR69"/>
<feature type="compositionally biased region" description="Basic and acidic residues" evidence="3">
    <location>
        <begin position="101"/>
        <end position="124"/>
    </location>
</feature>
<sequence>MGSWRSSGIILFCCSTLLLEVIAKPYTFKKHHKKPEQFFESSYHDPFDADNAIEDDDHLSEDVLSDNGKIIAKDAKDGKWMSWLPEETEVNGFKDTPADDTNLKARESDPMSEVKDVSEFKDVSDENNASEADDDLDGMEEDEASHEGLNDNEVDESEEYEEDPCATVWCHEGRVCQASSGGAECVCAPEGYCQGHAKKVCGSDGQIYPSHCELHRMACVTRKHIGIDRKGKGCQSIKDKNTKKSKDDKKKSSKKDKKQKKDKKSKKQNKIEIEFKQIKPQPTTTEPTELIVETDFPPCSITPMNEFLVSLLQYHCERVGEENCNYGGHSKQFLVNIIFNYYDLDGNEKVDKVELYNIEHRNHLERLSQLCQLPDMLTFFDTMEPKGAISIDEMYKAFNVSRVHLNDKLKTFKVSTAVGKSIELKCAIEGANRIMWKRHSVDLQELSTKDITVFGDGSLFLSPVGLHHMGNFTCQDPDDHDVVQTHVIKVSMPPKAKVSYSSQYHVNGEDVVLKCHADGIPTPHVEWQVNETPLADDPKHYQYFKNNQTLEVIRATFTKDTGAYKCKANNEVGEDQDITTVFVENSEVPQASPINSEVFVVFHDGGYNVYDPQRCNAQHYITGSYSNFKLLHDDPVESLCQQGEPCSWGEAVNVLNKYIYISQPDLNRVIIIDIKDRFNPIQVIPTDKIPVAVHYVEHLDQVWILCWNNKDYGGVKTALVIQKASADGQHHTIHTEPVANRFDQIEDIFVPGNNDLSHQFSHGYVVHHEQQALFKIDLETMKYVRTIDLKKYECVPHKVEYAPLGGNILVQCNSPMEFVEPKPKLLILDYITDKVIGLYPRLAGEPFATPDGRYIINVDKNSVTVYSVDDEGNLKHSFDEYTGVHVSDVAFFPSDSGKSYDFYASSTDKNDVMYINLATGRVELIEGVGQGMESKDWPWSKKNRRITSGGVFGDYLITPSKNSIVVIDGRLRHVQCEWNDIIHGNVVVWVDPYHL</sequence>
<evidence type="ECO:0000259" key="6">
    <source>
        <dbReference type="PROSITE" id="PS51465"/>
    </source>
</evidence>
<dbReference type="InterPro" id="IPR002350">
    <property type="entry name" value="Kazal_dom"/>
</dbReference>
<dbReference type="Gene3D" id="2.60.40.10">
    <property type="entry name" value="Immunoglobulins"/>
    <property type="match status" value="2"/>
</dbReference>
<reference evidence="7" key="1">
    <citation type="submission" date="2022-03" db="EMBL/GenBank/DDBJ databases">
        <authorList>
            <person name="Martin C."/>
        </authorList>
    </citation>
    <scope>NUCLEOTIDE SEQUENCE</scope>
</reference>
<evidence type="ECO:0000313" key="7">
    <source>
        <dbReference type="EMBL" id="CAH1795561.1"/>
    </source>
</evidence>
<dbReference type="InterPro" id="IPR015943">
    <property type="entry name" value="WD40/YVTN_repeat-like_dom_sf"/>
</dbReference>
<feature type="chain" id="PRO_5035781835" description="Follistatin-related protein 5" evidence="4">
    <location>
        <begin position="24"/>
        <end position="995"/>
    </location>
</feature>
<dbReference type="InterPro" id="IPR013783">
    <property type="entry name" value="Ig-like_fold"/>
</dbReference>
<dbReference type="SMART" id="SM00408">
    <property type="entry name" value="IGc2"/>
    <property type="match status" value="2"/>
</dbReference>
<dbReference type="Pfam" id="PF07679">
    <property type="entry name" value="I-set"/>
    <property type="match status" value="1"/>
</dbReference>
<evidence type="ECO:0000313" key="8">
    <source>
        <dbReference type="Proteomes" id="UP000749559"/>
    </source>
</evidence>
<dbReference type="PROSITE" id="PS51465">
    <property type="entry name" value="KAZAL_2"/>
    <property type="match status" value="1"/>
</dbReference>
<accession>A0A8S4PR69</accession>
<dbReference type="InterPro" id="IPR013098">
    <property type="entry name" value="Ig_I-set"/>
</dbReference>
<evidence type="ECO:0000259" key="5">
    <source>
        <dbReference type="PROSITE" id="PS50835"/>
    </source>
</evidence>
<dbReference type="PANTHER" id="PTHR10913:SF81">
    <property type="entry name" value="KAZAL-LIKE DOMAIN-CONTAINING PROTEIN"/>
    <property type="match status" value="1"/>
</dbReference>
<dbReference type="SUPFAM" id="SSF50969">
    <property type="entry name" value="YVTN repeat-like/Quinoprotein amine dehydrogenase"/>
    <property type="match status" value="1"/>
</dbReference>
<comment type="caution">
    <text evidence="7">The sequence shown here is derived from an EMBL/GenBank/DDBJ whole genome shotgun (WGS) entry which is preliminary data.</text>
</comment>
<keyword evidence="1" id="KW-1015">Disulfide bond</keyword>
<organism evidence="7 8">
    <name type="scientific">Owenia fusiformis</name>
    <name type="common">Polychaete worm</name>
    <dbReference type="NCBI Taxonomy" id="6347"/>
    <lineage>
        <taxon>Eukaryota</taxon>
        <taxon>Metazoa</taxon>
        <taxon>Spiralia</taxon>
        <taxon>Lophotrochozoa</taxon>
        <taxon>Annelida</taxon>
        <taxon>Polychaeta</taxon>
        <taxon>Sedentaria</taxon>
        <taxon>Canalipalpata</taxon>
        <taxon>Sabellida</taxon>
        <taxon>Oweniida</taxon>
        <taxon>Oweniidae</taxon>
        <taxon>Owenia</taxon>
    </lineage>
</organism>
<dbReference type="SMART" id="SM00409">
    <property type="entry name" value="IG"/>
    <property type="match status" value="2"/>
</dbReference>
<evidence type="ECO:0000256" key="2">
    <source>
        <dbReference type="ARBA" id="ARBA00023319"/>
    </source>
</evidence>
<dbReference type="GO" id="GO:0030510">
    <property type="term" value="P:regulation of BMP signaling pathway"/>
    <property type="evidence" value="ECO:0007669"/>
    <property type="project" value="TreeGrafter"/>
</dbReference>
<keyword evidence="4" id="KW-0732">Signal</keyword>
<keyword evidence="8" id="KW-1185">Reference proteome</keyword>
<feature type="compositionally biased region" description="Acidic residues" evidence="3">
    <location>
        <begin position="131"/>
        <end position="158"/>
    </location>
</feature>
<feature type="signal peptide" evidence="4">
    <location>
        <begin position="1"/>
        <end position="23"/>
    </location>
</feature>
<feature type="region of interest" description="Disordered" evidence="3">
    <location>
        <begin position="231"/>
        <end position="270"/>
    </location>
</feature>
<dbReference type="SUPFAM" id="SSF100895">
    <property type="entry name" value="Kazal-type serine protease inhibitors"/>
    <property type="match status" value="1"/>
</dbReference>